<dbReference type="SUPFAM" id="SSF56935">
    <property type="entry name" value="Porins"/>
    <property type="match status" value="1"/>
</dbReference>
<comment type="similarity">
    <text evidence="8 9">Belongs to the TonB-dependent receptor family.</text>
</comment>
<sequence length="905" mass="99066">MRMQPLAIAISCLLGASASAWAEQSTAEQVERIEVTGSRIKRVDMEGATPITTITADELAKSGFATVGDALRSSNLNAFGSWGGGSNNGWGSQATVQLKGASAFNTLTLLDGKRMAKSPVLDGGAANINTIPMAAVERIEILTDGASAIYGTDAIAGVVNIILKKDFEGIQLDGRMDRPSNEGGDSSNLSFTGGLNSDKGHLVFTFEHYEQKPIMQSQRWFTQPFVVPGGDASDYQDWVNISPTGRVLTQGAAGNWVYSAPFANSDRGCADVYGDKFVGVLNDSDYPGDTLCAYDYTKAAATTVDQSRNNTLLHYTYELSDSLQLTARAYWAVNETRDISAPVPAWISIPNGLPAYTTAEGLELVELMADPSAGMNFRFDTAGDRVAEHHDNIFDYLLALNGTADFISWDLAFNYNKYSNFTWGTGYQLKGASSDLIGHWDTNSNSFVGWDPRDPNSPMPGGATANYDKRMTATYLDINGGASMDLFELPGGFSALYVGASYREESLDSKVDALAEAGMITGGNGGSGGEGEREVWATYFELMLPLFDSLELNLAGRYDDYSDFGGTFNPQLSLRYRPLESLMLRASWGTGFRAPTLSDLYQGTSESYGDITNYLSCYDNQEDIDSCSRTDNAPTLTGGNLELEAEESESYNLGLVWDINDNFNVSVDYWSLEITNMIEELSASEIVRTQARLWQAADAQGQPRPDVSDIYPGTAISRLGNGRIDYVQSQKLNLGRSEREGLDLSFSGTLETEFGDWKLGLGWSHYFKYTYTYASAGEQVLGDDVAGREGTPEDRLNLTLDWNYGDHAVSYFSNFIGSQTSWDVLDDSWDPATGQTIDDGKLYELGSIWYHNLSYTYTLPWNNSLSLGVTNLTDEDPVLAYDGSYNSNLYDIRGRTYWAGFRQAF</sequence>
<comment type="subcellular location">
    <subcellularLocation>
        <location evidence="1 8">Cell outer membrane</location>
        <topology evidence="1 8">Multi-pass membrane protein</topology>
    </subcellularLocation>
</comment>
<keyword evidence="15" id="KW-1185">Reference proteome</keyword>
<evidence type="ECO:0000256" key="7">
    <source>
        <dbReference type="ARBA" id="ARBA00023237"/>
    </source>
</evidence>
<dbReference type="PROSITE" id="PS52016">
    <property type="entry name" value="TONB_DEPENDENT_REC_3"/>
    <property type="match status" value="1"/>
</dbReference>
<dbReference type="Gene3D" id="2.40.170.20">
    <property type="entry name" value="TonB-dependent receptor, beta-barrel domain"/>
    <property type="match status" value="1"/>
</dbReference>
<evidence type="ECO:0000256" key="5">
    <source>
        <dbReference type="ARBA" id="ARBA00023077"/>
    </source>
</evidence>
<evidence type="ECO:0000256" key="1">
    <source>
        <dbReference type="ARBA" id="ARBA00004571"/>
    </source>
</evidence>
<protein>
    <submittedName>
        <fullName evidence="14">Colicin I receptor</fullName>
    </submittedName>
</protein>
<dbReference type="Pfam" id="PF00593">
    <property type="entry name" value="TonB_dep_Rec_b-barrel"/>
    <property type="match status" value="1"/>
</dbReference>
<dbReference type="RefSeq" id="WP_115388952.1">
    <property type="nucleotide sequence ID" value="NZ_JADZHC010000039.1"/>
</dbReference>
<evidence type="ECO:0000256" key="6">
    <source>
        <dbReference type="ARBA" id="ARBA00023136"/>
    </source>
</evidence>
<name>A0A379YIR5_9GAMM</name>
<gene>
    <name evidence="14" type="primary">cirA_1</name>
    <name evidence="14" type="ORF">NCTC10738_00098</name>
</gene>
<dbReference type="PANTHER" id="PTHR47234">
    <property type="match status" value="1"/>
</dbReference>
<feature type="signal peptide" evidence="11">
    <location>
        <begin position="1"/>
        <end position="22"/>
    </location>
</feature>
<feature type="domain" description="TonB-dependent receptor plug" evidence="13">
    <location>
        <begin position="46"/>
        <end position="158"/>
    </location>
</feature>
<evidence type="ECO:0000256" key="9">
    <source>
        <dbReference type="RuleBase" id="RU003357"/>
    </source>
</evidence>
<keyword evidence="11" id="KW-0732">Signal</keyword>
<dbReference type="Pfam" id="PF07715">
    <property type="entry name" value="Plug"/>
    <property type="match status" value="1"/>
</dbReference>
<keyword evidence="6 8" id="KW-0472">Membrane</keyword>
<dbReference type="InterPro" id="IPR012910">
    <property type="entry name" value="Plug_dom"/>
</dbReference>
<feature type="region of interest" description="Disordered" evidence="10">
    <location>
        <begin position="173"/>
        <end position="193"/>
    </location>
</feature>
<feature type="domain" description="TonB-dependent receptor-like beta-barrel" evidence="12">
    <location>
        <begin position="396"/>
        <end position="872"/>
    </location>
</feature>
<dbReference type="EMBL" id="UGYO01000001">
    <property type="protein sequence ID" value="SUI45681.1"/>
    <property type="molecule type" value="Genomic_DNA"/>
</dbReference>
<dbReference type="AlphaFoldDB" id="A0A379YIR5"/>
<dbReference type="GO" id="GO:0009279">
    <property type="term" value="C:cell outer membrane"/>
    <property type="evidence" value="ECO:0007669"/>
    <property type="project" value="UniProtKB-SubCell"/>
</dbReference>
<keyword evidence="5 9" id="KW-0798">TonB box</keyword>
<keyword evidence="14" id="KW-0675">Receptor</keyword>
<evidence type="ECO:0000256" key="4">
    <source>
        <dbReference type="ARBA" id="ARBA00022692"/>
    </source>
</evidence>
<evidence type="ECO:0000256" key="2">
    <source>
        <dbReference type="ARBA" id="ARBA00022448"/>
    </source>
</evidence>
<dbReference type="InterPro" id="IPR037066">
    <property type="entry name" value="Plug_dom_sf"/>
</dbReference>
<accession>A0A379YIR5</accession>
<dbReference type="InterPro" id="IPR039426">
    <property type="entry name" value="TonB-dep_rcpt-like"/>
</dbReference>
<reference evidence="14 15" key="1">
    <citation type="submission" date="2018-06" db="EMBL/GenBank/DDBJ databases">
        <authorList>
            <consortium name="Pathogen Informatics"/>
            <person name="Doyle S."/>
        </authorList>
    </citation>
    <scope>NUCLEOTIDE SEQUENCE [LARGE SCALE GENOMIC DNA]</scope>
    <source>
        <strain evidence="14 15">NCTC10738</strain>
    </source>
</reference>
<keyword evidence="3 8" id="KW-1134">Transmembrane beta strand</keyword>
<keyword evidence="2 8" id="KW-0813">Transport</keyword>
<proteinExistence type="inferred from homology"/>
<evidence type="ECO:0000259" key="12">
    <source>
        <dbReference type="Pfam" id="PF00593"/>
    </source>
</evidence>
<keyword evidence="4 8" id="KW-0812">Transmembrane</keyword>
<evidence type="ECO:0000256" key="10">
    <source>
        <dbReference type="SAM" id="MobiDB-lite"/>
    </source>
</evidence>
<dbReference type="Proteomes" id="UP000254069">
    <property type="component" value="Unassembled WGS sequence"/>
</dbReference>
<keyword evidence="7 8" id="KW-0998">Cell outer membrane</keyword>
<evidence type="ECO:0000259" key="13">
    <source>
        <dbReference type="Pfam" id="PF07715"/>
    </source>
</evidence>
<feature type="chain" id="PRO_5016946349" evidence="11">
    <location>
        <begin position="23"/>
        <end position="905"/>
    </location>
</feature>
<dbReference type="Gene3D" id="2.170.130.10">
    <property type="entry name" value="TonB-dependent receptor, plug domain"/>
    <property type="match status" value="1"/>
</dbReference>
<feature type="compositionally biased region" description="Polar residues" evidence="10">
    <location>
        <begin position="183"/>
        <end position="193"/>
    </location>
</feature>
<evidence type="ECO:0000256" key="8">
    <source>
        <dbReference type="PROSITE-ProRule" id="PRU01360"/>
    </source>
</evidence>
<evidence type="ECO:0000256" key="3">
    <source>
        <dbReference type="ARBA" id="ARBA00022452"/>
    </source>
</evidence>
<evidence type="ECO:0000313" key="14">
    <source>
        <dbReference type="EMBL" id="SUI45681.1"/>
    </source>
</evidence>
<organism evidence="14 15">
    <name type="scientific">Shewanella algae</name>
    <dbReference type="NCBI Taxonomy" id="38313"/>
    <lineage>
        <taxon>Bacteria</taxon>
        <taxon>Pseudomonadati</taxon>
        <taxon>Pseudomonadota</taxon>
        <taxon>Gammaproteobacteria</taxon>
        <taxon>Alteromonadales</taxon>
        <taxon>Shewanellaceae</taxon>
        <taxon>Shewanella</taxon>
    </lineage>
</organism>
<evidence type="ECO:0000256" key="11">
    <source>
        <dbReference type="SAM" id="SignalP"/>
    </source>
</evidence>
<dbReference type="InterPro" id="IPR000531">
    <property type="entry name" value="Beta-barrel_TonB"/>
</dbReference>
<dbReference type="InterPro" id="IPR036942">
    <property type="entry name" value="Beta-barrel_TonB_sf"/>
</dbReference>
<dbReference type="PANTHER" id="PTHR47234:SF2">
    <property type="entry name" value="TONB-DEPENDENT RECEPTOR"/>
    <property type="match status" value="1"/>
</dbReference>
<evidence type="ECO:0000313" key="15">
    <source>
        <dbReference type="Proteomes" id="UP000254069"/>
    </source>
</evidence>